<reference evidence="1 2" key="1">
    <citation type="submission" date="2024-05" db="EMBL/GenBank/DDBJ databases">
        <title>Genome sequencing and assembly of Indian major carp, Cirrhinus mrigala (Hamilton, 1822).</title>
        <authorList>
            <person name="Mohindra V."/>
            <person name="Chowdhury L.M."/>
            <person name="Lal K."/>
            <person name="Jena J.K."/>
        </authorList>
    </citation>
    <scope>NUCLEOTIDE SEQUENCE [LARGE SCALE GENOMIC DNA]</scope>
    <source>
        <strain evidence="1">CM1030</strain>
        <tissue evidence="1">Blood</tissue>
    </source>
</reference>
<name>A0ABD0N3L3_CIRMR</name>
<sequence length="50" mass="5925">LKNTTTGLNRDYKDIKHTFNDFKGFQRPISYRVSLAYALNSRHESTENYL</sequence>
<feature type="non-terminal residue" evidence="1">
    <location>
        <position position="1"/>
    </location>
</feature>
<proteinExistence type="predicted"/>
<keyword evidence="2" id="KW-1185">Reference proteome</keyword>
<comment type="caution">
    <text evidence="1">The sequence shown here is derived from an EMBL/GenBank/DDBJ whole genome shotgun (WGS) entry which is preliminary data.</text>
</comment>
<organism evidence="1 2">
    <name type="scientific">Cirrhinus mrigala</name>
    <name type="common">Mrigala</name>
    <dbReference type="NCBI Taxonomy" id="683832"/>
    <lineage>
        <taxon>Eukaryota</taxon>
        <taxon>Metazoa</taxon>
        <taxon>Chordata</taxon>
        <taxon>Craniata</taxon>
        <taxon>Vertebrata</taxon>
        <taxon>Euteleostomi</taxon>
        <taxon>Actinopterygii</taxon>
        <taxon>Neopterygii</taxon>
        <taxon>Teleostei</taxon>
        <taxon>Ostariophysi</taxon>
        <taxon>Cypriniformes</taxon>
        <taxon>Cyprinidae</taxon>
        <taxon>Labeoninae</taxon>
        <taxon>Labeonini</taxon>
        <taxon>Cirrhinus</taxon>
    </lineage>
</organism>
<dbReference type="Proteomes" id="UP001529510">
    <property type="component" value="Unassembled WGS sequence"/>
</dbReference>
<protein>
    <recommendedName>
        <fullName evidence="3">TonB-dependent receptor</fullName>
    </recommendedName>
</protein>
<gene>
    <name evidence="1" type="ORF">M9458_049186</name>
</gene>
<evidence type="ECO:0000313" key="1">
    <source>
        <dbReference type="EMBL" id="KAL0154923.1"/>
    </source>
</evidence>
<dbReference type="EMBL" id="JAMKFB020000025">
    <property type="protein sequence ID" value="KAL0154923.1"/>
    <property type="molecule type" value="Genomic_DNA"/>
</dbReference>
<dbReference type="AlphaFoldDB" id="A0ABD0N3L3"/>
<evidence type="ECO:0000313" key="2">
    <source>
        <dbReference type="Proteomes" id="UP001529510"/>
    </source>
</evidence>
<accession>A0ABD0N3L3</accession>
<evidence type="ECO:0008006" key="3">
    <source>
        <dbReference type="Google" id="ProtNLM"/>
    </source>
</evidence>